<dbReference type="InterPro" id="IPR050134">
    <property type="entry name" value="NAD-dep_sirtuin_deacylases"/>
</dbReference>
<comment type="similarity">
    <text evidence="3">Belongs to the sirtuin family. Class III subfamily.</text>
</comment>
<organism evidence="6 7">
    <name type="scientific">Allorhodopirellula heiligendammensis</name>
    <dbReference type="NCBI Taxonomy" id="2714739"/>
    <lineage>
        <taxon>Bacteria</taxon>
        <taxon>Pseudomonadati</taxon>
        <taxon>Planctomycetota</taxon>
        <taxon>Planctomycetia</taxon>
        <taxon>Pirellulales</taxon>
        <taxon>Pirellulaceae</taxon>
        <taxon>Allorhodopirellula</taxon>
    </lineage>
</organism>
<accession>A0A5C6C4Y1</accession>
<dbReference type="Gene3D" id="3.30.1600.10">
    <property type="entry name" value="SIR2/SIRT2 'Small Domain"/>
    <property type="match status" value="1"/>
</dbReference>
<dbReference type="GO" id="GO:0017136">
    <property type="term" value="F:histone deacetylase activity, NAD-dependent"/>
    <property type="evidence" value="ECO:0007669"/>
    <property type="project" value="TreeGrafter"/>
</dbReference>
<keyword evidence="6" id="KW-0378">Hydrolase</keyword>
<dbReference type="PANTHER" id="PTHR11085:SF4">
    <property type="entry name" value="NAD-DEPENDENT PROTEIN DEACYLASE"/>
    <property type="match status" value="1"/>
</dbReference>
<dbReference type="OrthoDB" id="9800582at2"/>
<keyword evidence="2 3" id="KW-0520">NAD</keyword>
<dbReference type="GO" id="GO:0036055">
    <property type="term" value="F:protein-succinyllysine desuccinylase activity"/>
    <property type="evidence" value="ECO:0007669"/>
    <property type="project" value="UniProtKB-UniRule"/>
</dbReference>
<dbReference type="GO" id="GO:0070403">
    <property type="term" value="F:NAD+ binding"/>
    <property type="evidence" value="ECO:0007669"/>
    <property type="project" value="UniProtKB-UniRule"/>
</dbReference>
<feature type="binding site" evidence="3">
    <location>
        <begin position="93"/>
        <end position="96"/>
    </location>
    <ligand>
        <name>NAD(+)</name>
        <dbReference type="ChEBI" id="CHEBI:57540"/>
    </ligand>
</feature>
<dbReference type="PROSITE" id="PS50305">
    <property type="entry name" value="SIRTUIN"/>
    <property type="match status" value="1"/>
</dbReference>
<gene>
    <name evidence="3 6" type="primary">cobB</name>
    <name evidence="6" type="ORF">Poly21_12280</name>
</gene>
<feature type="binding site" evidence="3">
    <location>
        <position position="225"/>
    </location>
    <ligand>
        <name>NAD(+)</name>
        <dbReference type="ChEBI" id="CHEBI:57540"/>
    </ligand>
</feature>
<evidence type="ECO:0000256" key="2">
    <source>
        <dbReference type="ARBA" id="ARBA00023027"/>
    </source>
</evidence>
<dbReference type="Proteomes" id="UP000319908">
    <property type="component" value="Unassembled WGS sequence"/>
</dbReference>
<comment type="domain">
    <text evidence="3">2 residues (Tyr-52 and Arg-55) present in a large hydrophobic pocket are probably involved in substrate specificity. They are important for desuccinylation activity, but dispensable for deacetylation activity.</text>
</comment>
<feature type="active site" description="Proton acceptor" evidence="3">
    <location>
        <position position="111"/>
    </location>
</feature>
<sequence length="249" mass="27426">MNILVLTGAGISAESGIPTFRDADGLWEGHAVEEVATPQGFARNPKLVHEFYNTRRRCLLSPEIQPNAAHRALADWEREHSARSAGDFLLVTQNIDDLHVRAGSQNVLPMHGELLKVQCLESGQVFDWREDLSLETPHPEFPDEESRRGWLRPQVVWFGEVPLGLGVIERAAAQADLFVAIGTSGLVYPAAGIVQSTKPTCHKVEINLGNTPASPAFDEHRRGQASVEVPRLIRELQASGSVPHRRDDA</sequence>
<evidence type="ECO:0000256" key="4">
    <source>
        <dbReference type="PROSITE-ProRule" id="PRU00236"/>
    </source>
</evidence>
<evidence type="ECO:0000256" key="3">
    <source>
        <dbReference type="HAMAP-Rule" id="MF_01121"/>
    </source>
</evidence>
<dbReference type="SUPFAM" id="SSF52467">
    <property type="entry name" value="DHS-like NAD/FAD-binding domain"/>
    <property type="match status" value="1"/>
</dbReference>
<comment type="function">
    <text evidence="3">NAD-dependent lysine deacetylase and desuccinylase that specifically removes acetyl and succinyl groups on target proteins. Modulates the activities of several proteins which are inactive in their acylated form.</text>
</comment>
<dbReference type="EC" id="2.3.1.286" evidence="3"/>
<name>A0A5C6C4Y1_9BACT</name>
<comment type="catalytic activity">
    <reaction evidence="3">
        <text>N(6)-acetyl-L-lysyl-[protein] + NAD(+) + H2O = 2''-O-acetyl-ADP-D-ribose + nicotinamide + L-lysyl-[protein]</text>
        <dbReference type="Rhea" id="RHEA:43636"/>
        <dbReference type="Rhea" id="RHEA-COMP:9752"/>
        <dbReference type="Rhea" id="RHEA-COMP:10731"/>
        <dbReference type="ChEBI" id="CHEBI:15377"/>
        <dbReference type="ChEBI" id="CHEBI:17154"/>
        <dbReference type="ChEBI" id="CHEBI:29969"/>
        <dbReference type="ChEBI" id="CHEBI:57540"/>
        <dbReference type="ChEBI" id="CHEBI:61930"/>
        <dbReference type="ChEBI" id="CHEBI:83767"/>
        <dbReference type="EC" id="2.3.1.286"/>
    </reaction>
</comment>
<dbReference type="Pfam" id="PF02146">
    <property type="entry name" value="SIR2"/>
    <property type="match status" value="1"/>
</dbReference>
<evidence type="ECO:0000256" key="1">
    <source>
        <dbReference type="ARBA" id="ARBA00022679"/>
    </source>
</evidence>
<comment type="caution">
    <text evidence="3 4">Lacks conserved residue(s) required for the propagation of feature annotation.</text>
</comment>
<dbReference type="HAMAP" id="MF_01121">
    <property type="entry name" value="Sirtuin_ClassIII"/>
    <property type="match status" value="1"/>
</dbReference>
<dbReference type="EMBL" id="SJPU01000001">
    <property type="protein sequence ID" value="TWU19057.1"/>
    <property type="molecule type" value="Genomic_DNA"/>
</dbReference>
<dbReference type="GO" id="GO:0036054">
    <property type="term" value="F:protein-malonyllysine demalonylase activity"/>
    <property type="evidence" value="ECO:0007669"/>
    <property type="project" value="InterPro"/>
</dbReference>
<feature type="binding site" evidence="3">
    <location>
        <position position="52"/>
    </location>
    <ligand>
        <name>substrate</name>
    </ligand>
</feature>
<keyword evidence="7" id="KW-1185">Reference proteome</keyword>
<dbReference type="AlphaFoldDB" id="A0A5C6C4Y1"/>
<dbReference type="InterPro" id="IPR003000">
    <property type="entry name" value="Sirtuin"/>
</dbReference>
<comment type="caution">
    <text evidence="6">The sequence shown here is derived from an EMBL/GenBank/DDBJ whole genome shotgun (WGS) entry which is preliminary data.</text>
</comment>
<dbReference type="InterPro" id="IPR026591">
    <property type="entry name" value="Sirtuin_cat_small_dom_sf"/>
</dbReference>
<feature type="domain" description="Deacetylase sirtuin-type" evidence="5">
    <location>
        <begin position="1"/>
        <end position="239"/>
    </location>
</feature>
<keyword evidence="3" id="KW-0963">Cytoplasm</keyword>
<comment type="subcellular location">
    <subcellularLocation>
        <location evidence="3">Cytoplasm</location>
    </subcellularLocation>
</comment>
<evidence type="ECO:0000313" key="6">
    <source>
        <dbReference type="EMBL" id="TWU19057.1"/>
    </source>
</evidence>
<comment type="catalytic activity">
    <reaction evidence="3">
        <text>N(6)-succinyl-L-lysyl-[protein] + NAD(+) + H2O = 2''-O-succinyl-ADP-D-ribose + nicotinamide + L-lysyl-[protein]</text>
        <dbReference type="Rhea" id="RHEA:47668"/>
        <dbReference type="Rhea" id="RHEA-COMP:9752"/>
        <dbReference type="Rhea" id="RHEA-COMP:11877"/>
        <dbReference type="ChEBI" id="CHEBI:15377"/>
        <dbReference type="ChEBI" id="CHEBI:17154"/>
        <dbReference type="ChEBI" id="CHEBI:29969"/>
        <dbReference type="ChEBI" id="CHEBI:57540"/>
        <dbReference type="ChEBI" id="CHEBI:87830"/>
        <dbReference type="ChEBI" id="CHEBI:87832"/>
    </reaction>
</comment>
<evidence type="ECO:0000259" key="5">
    <source>
        <dbReference type="PROSITE" id="PS50305"/>
    </source>
</evidence>
<dbReference type="InterPro" id="IPR026590">
    <property type="entry name" value="Ssirtuin_cat_dom"/>
</dbReference>
<dbReference type="Gene3D" id="3.40.50.1220">
    <property type="entry name" value="TPP-binding domain"/>
    <property type="match status" value="1"/>
</dbReference>
<dbReference type="InterPro" id="IPR027546">
    <property type="entry name" value="Sirtuin_class_III"/>
</dbReference>
<feature type="binding site" evidence="3">
    <location>
        <begin position="182"/>
        <end position="184"/>
    </location>
    <ligand>
        <name>NAD(+)</name>
        <dbReference type="ChEBI" id="CHEBI:57540"/>
    </ligand>
</feature>
<keyword evidence="1" id="KW-0808">Transferase</keyword>
<feature type="binding site" evidence="3">
    <location>
        <position position="55"/>
    </location>
    <ligand>
        <name>substrate</name>
    </ligand>
</feature>
<reference evidence="6 7" key="1">
    <citation type="journal article" date="2020" name="Antonie Van Leeuwenhoek">
        <title>Rhodopirellula heiligendammensis sp. nov., Rhodopirellula pilleata sp. nov., and Rhodopirellula solitaria sp. nov. isolated from natural or artificial marine surfaces in Northern Germany and California, USA, and emended description of the genus Rhodopirellula.</title>
        <authorList>
            <person name="Kallscheuer N."/>
            <person name="Wiegand S."/>
            <person name="Jogler M."/>
            <person name="Boedeker C."/>
            <person name="Peeters S.H."/>
            <person name="Rast P."/>
            <person name="Heuer A."/>
            <person name="Jetten M.S.M."/>
            <person name="Rohde M."/>
            <person name="Jogler C."/>
        </authorList>
    </citation>
    <scope>NUCLEOTIDE SEQUENCE [LARGE SCALE GENOMIC DNA]</scope>
    <source>
        <strain evidence="6 7">Poly21</strain>
    </source>
</reference>
<dbReference type="InterPro" id="IPR029035">
    <property type="entry name" value="DHS-like_NAD/FAD-binding_dom"/>
</dbReference>
<feature type="binding site" evidence="3">
    <location>
        <begin position="8"/>
        <end position="27"/>
    </location>
    <ligand>
        <name>NAD(+)</name>
        <dbReference type="ChEBI" id="CHEBI:57540"/>
    </ligand>
</feature>
<dbReference type="RefSeq" id="WP_146405966.1">
    <property type="nucleotide sequence ID" value="NZ_SJPU01000001.1"/>
</dbReference>
<dbReference type="GO" id="GO:0005737">
    <property type="term" value="C:cytoplasm"/>
    <property type="evidence" value="ECO:0007669"/>
    <property type="project" value="UniProtKB-SubCell"/>
</dbReference>
<dbReference type="PANTHER" id="PTHR11085">
    <property type="entry name" value="NAD-DEPENDENT PROTEIN DEACYLASE SIRTUIN-5, MITOCHONDRIAL-RELATED"/>
    <property type="match status" value="1"/>
</dbReference>
<protein>
    <recommendedName>
        <fullName evidence="3">NAD-dependent protein deacylase</fullName>
        <ecNumber evidence="3">2.3.1.286</ecNumber>
    </recommendedName>
    <alternativeName>
        <fullName evidence="3">Regulatory protein SIR2 homolog</fullName>
    </alternativeName>
</protein>
<dbReference type="CDD" id="cd01412">
    <property type="entry name" value="SIRT5_Af1_CobB"/>
    <property type="match status" value="1"/>
</dbReference>
<proteinExistence type="inferred from homology"/>
<evidence type="ECO:0000313" key="7">
    <source>
        <dbReference type="Proteomes" id="UP000319908"/>
    </source>
</evidence>